<sequence>MSMSPDRAYNALGLDENTPRKAIRKAYFRLALKHHPDKAKDEKAKQQANEQFRDIQSAYELLTQIGDRGNQPAIDSPKRNQPQPSRAWTEYTTRAAKKPDYSAYVDLDEEEETDDVRYGEGLEDKDESDSDDPDCRVQSEGDESDDNEEAVWPTKEMRTTGYDKHYDAKYTISGDAAKRTVIGDGVNDVAYTAEKEAWDDYRTTAEDRALNKPPSAKSSAEHGEALSSRIMPCGLPRVIGMTGEGEPIHEGEDINKIKIKGNHLTAAQYNRFMRPQIAGRTIAKAVAYRKAVTEIKVIACQECFPGMGQWTVDGDDPFCGNCRGKLERIIVSEEVEDGVSEGDVSGMLLDDREEEGNHFRGGDVREVTYENAMAALAGIRIGAATAKGMIEE</sequence>
<feature type="compositionally biased region" description="Acidic residues" evidence="1">
    <location>
        <begin position="123"/>
        <end position="132"/>
    </location>
</feature>
<evidence type="ECO:0000259" key="2">
    <source>
        <dbReference type="PROSITE" id="PS50076"/>
    </source>
</evidence>
<dbReference type="PANTHER" id="PTHR24074">
    <property type="entry name" value="CO-CHAPERONE PROTEIN DJLA"/>
    <property type="match status" value="1"/>
</dbReference>
<reference evidence="3 4" key="1">
    <citation type="submission" date="2019-07" db="EMBL/GenBank/DDBJ databases">
        <title>Finished genome of Venturia effusa.</title>
        <authorList>
            <person name="Young C.A."/>
            <person name="Cox M.P."/>
            <person name="Ganley A.R.D."/>
            <person name="David W.J."/>
        </authorList>
    </citation>
    <scope>NUCLEOTIDE SEQUENCE [LARGE SCALE GENOMIC DNA]</scope>
    <source>
        <strain evidence="4">albino</strain>
    </source>
</reference>
<gene>
    <name evidence="3" type="ORF">FKW77_009657</name>
</gene>
<evidence type="ECO:0000313" key="3">
    <source>
        <dbReference type="EMBL" id="QDS70429.1"/>
    </source>
</evidence>
<proteinExistence type="predicted"/>
<dbReference type="OrthoDB" id="10250354at2759"/>
<accession>A0A517L493</accession>
<organism evidence="3 4">
    <name type="scientific">Venturia effusa</name>
    <dbReference type="NCBI Taxonomy" id="50376"/>
    <lineage>
        <taxon>Eukaryota</taxon>
        <taxon>Fungi</taxon>
        <taxon>Dikarya</taxon>
        <taxon>Ascomycota</taxon>
        <taxon>Pezizomycotina</taxon>
        <taxon>Dothideomycetes</taxon>
        <taxon>Pleosporomycetidae</taxon>
        <taxon>Venturiales</taxon>
        <taxon>Venturiaceae</taxon>
        <taxon>Venturia</taxon>
    </lineage>
</organism>
<feature type="compositionally biased region" description="Acidic residues" evidence="1">
    <location>
        <begin position="140"/>
        <end position="149"/>
    </location>
</feature>
<dbReference type="Pfam" id="PF00226">
    <property type="entry name" value="DnaJ"/>
    <property type="match status" value="1"/>
</dbReference>
<dbReference type="SUPFAM" id="SSF46565">
    <property type="entry name" value="Chaperone J-domain"/>
    <property type="match status" value="1"/>
</dbReference>
<dbReference type="EMBL" id="CP042188">
    <property type="protein sequence ID" value="QDS70429.1"/>
    <property type="molecule type" value="Genomic_DNA"/>
</dbReference>
<feature type="domain" description="J" evidence="2">
    <location>
        <begin position="7"/>
        <end position="75"/>
    </location>
</feature>
<name>A0A517L493_9PEZI</name>
<keyword evidence="4" id="KW-1185">Reference proteome</keyword>
<dbReference type="SMART" id="SM00271">
    <property type="entry name" value="DnaJ"/>
    <property type="match status" value="1"/>
</dbReference>
<protein>
    <recommendedName>
        <fullName evidence="2">J domain-containing protein</fullName>
    </recommendedName>
</protein>
<feature type="region of interest" description="Disordered" evidence="1">
    <location>
        <begin position="34"/>
        <end position="156"/>
    </location>
</feature>
<dbReference type="Gene3D" id="1.10.287.110">
    <property type="entry name" value="DnaJ domain"/>
    <property type="match status" value="1"/>
</dbReference>
<feature type="compositionally biased region" description="Polar residues" evidence="1">
    <location>
        <begin position="79"/>
        <end position="92"/>
    </location>
</feature>
<dbReference type="InterPro" id="IPR001623">
    <property type="entry name" value="DnaJ_domain"/>
</dbReference>
<dbReference type="CDD" id="cd06257">
    <property type="entry name" value="DnaJ"/>
    <property type="match status" value="1"/>
</dbReference>
<dbReference type="Proteomes" id="UP000316270">
    <property type="component" value="Chromosome 4"/>
</dbReference>
<dbReference type="InterPro" id="IPR036869">
    <property type="entry name" value="J_dom_sf"/>
</dbReference>
<evidence type="ECO:0000256" key="1">
    <source>
        <dbReference type="SAM" id="MobiDB-lite"/>
    </source>
</evidence>
<dbReference type="STRING" id="50376.A0A517L493"/>
<dbReference type="InterPro" id="IPR050817">
    <property type="entry name" value="DjlA_DnaK_co-chaperone"/>
</dbReference>
<dbReference type="PROSITE" id="PS50076">
    <property type="entry name" value="DNAJ_2"/>
    <property type="match status" value="1"/>
</dbReference>
<dbReference type="PRINTS" id="PR00625">
    <property type="entry name" value="JDOMAIN"/>
</dbReference>
<evidence type="ECO:0000313" key="4">
    <source>
        <dbReference type="Proteomes" id="UP000316270"/>
    </source>
</evidence>
<dbReference type="AlphaFoldDB" id="A0A517L493"/>